<accession>A0ABT0WF33</accession>
<name>A0ABT0WF33_9BACI</name>
<comment type="caution">
    <text evidence="1">The sequence shown here is derived from an EMBL/GenBank/DDBJ whole genome shotgun (WGS) entry which is preliminary data.</text>
</comment>
<sequence length="59" mass="6814">MYLIDGKFHIYPEGERALALDVVADFELLFSATPKNYVEFLFCISSINYVEISIHILPF</sequence>
<dbReference type="Proteomes" id="UP001523262">
    <property type="component" value="Unassembled WGS sequence"/>
</dbReference>
<gene>
    <name evidence="1" type="ORF">NDK43_24550</name>
</gene>
<dbReference type="EMBL" id="JAMQCR010000002">
    <property type="protein sequence ID" value="MCM2534933.1"/>
    <property type="molecule type" value="Genomic_DNA"/>
</dbReference>
<organism evidence="1 2">
    <name type="scientific">Neobacillus pocheonensis</name>
    <dbReference type="NCBI Taxonomy" id="363869"/>
    <lineage>
        <taxon>Bacteria</taxon>
        <taxon>Bacillati</taxon>
        <taxon>Bacillota</taxon>
        <taxon>Bacilli</taxon>
        <taxon>Bacillales</taxon>
        <taxon>Bacillaceae</taxon>
        <taxon>Neobacillus</taxon>
    </lineage>
</organism>
<proteinExistence type="predicted"/>
<protein>
    <submittedName>
        <fullName evidence="1">Uncharacterized protein</fullName>
    </submittedName>
</protein>
<reference evidence="1 2" key="1">
    <citation type="submission" date="2022-06" db="EMBL/GenBank/DDBJ databases">
        <authorList>
            <person name="Jeon C.O."/>
        </authorList>
    </citation>
    <scope>NUCLEOTIDE SEQUENCE [LARGE SCALE GENOMIC DNA]</scope>
    <source>
        <strain evidence="1 2">KCTC 13943</strain>
    </source>
</reference>
<evidence type="ECO:0000313" key="2">
    <source>
        <dbReference type="Proteomes" id="UP001523262"/>
    </source>
</evidence>
<evidence type="ECO:0000313" key="1">
    <source>
        <dbReference type="EMBL" id="MCM2534933.1"/>
    </source>
</evidence>
<keyword evidence="2" id="KW-1185">Reference proteome</keyword>